<dbReference type="FunFam" id="3.30.70.270:FF:000001">
    <property type="entry name" value="Diguanylate cyclase domain protein"/>
    <property type="match status" value="1"/>
</dbReference>
<protein>
    <submittedName>
        <fullName evidence="3">Diguanylate cyclase</fullName>
        <ecNumber evidence="3">2.7.7.65</ecNumber>
    </submittedName>
</protein>
<dbReference type="SUPFAM" id="SSF55073">
    <property type="entry name" value="Nucleotide cyclase"/>
    <property type="match status" value="1"/>
</dbReference>
<keyword evidence="1" id="KW-0812">Transmembrane</keyword>
<dbReference type="NCBIfam" id="TIGR00254">
    <property type="entry name" value="GGDEF"/>
    <property type="match status" value="1"/>
</dbReference>
<accession>A0A940NLZ6</accession>
<dbReference type="SMART" id="SM00267">
    <property type="entry name" value="GGDEF"/>
    <property type="match status" value="1"/>
</dbReference>
<feature type="domain" description="GGDEF" evidence="2">
    <location>
        <begin position="429"/>
        <end position="571"/>
    </location>
</feature>
<dbReference type="Pfam" id="PF00990">
    <property type="entry name" value="GGDEF"/>
    <property type="match status" value="1"/>
</dbReference>
<dbReference type="InterPro" id="IPR003018">
    <property type="entry name" value="GAF"/>
</dbReference>
<evidence type="ECO:0000256" key="1">
    <source>
        <dbReference type="SAM" id="Phobius"/>
    </source>
</evidence>
<keyword evidence="3" id="KW-0808">Transferase</keyword>
<dbReference type="GO" id="GO:0052621">
    <property type="term" value="F:diguanylate cyclase activity"/>
    <property type="evidence" value="ECO:0007669"/>
    <property type="project" value="UniProtKB-EC"/>
</dbReference>
<dbReference type="InterPro" id="IPR000160">
    <property type="entry name" value="GGDEF_dom"/>
</dbReference>
<dbReference type="InterPro" id="IPR050469">
    <property type="entry name" value="Diguanylate_Cyclase"/>
</dbReference>
<keyword evidence="1" id="KW-1133">Transmembrane helix</keyword>
<comment type="caution">
    <text evidence="3">The sequence shown here is derived from an EMBL/GenBank/DDBJ whole genome shotgun (WGS) entry which is preliminary data.</text>
</comment>
<dbReference type="InterPro" id="IPR029787">
    <property type="entry name" value="Nucleotide_cyclase"/>
</dbReference>
<dbReference type="InterPro" id="IPR029016">
    <property type="entry name" value="GAF-like_dom_sf"/>
</dbReference>
<dbReference type="GO" id="GO:0005886">
    <property type="term" value="C:plasma membrane"/>
    <property type="evidence" value="ECO:0007669"/>
    <property type="project" value="TreeGrafter"/>
</dbReference>
<evidence type="ECO:0000313" key="4">
    <source>
        <dbReference type="Proteomes" id="UP000682134"/>
    </source>
</evidence>
<dbReference type="Gene3D" id="3.30.450.40">
    <property type="match status" value="1"/>
</dbReference>
<dbReference type="Gene3D" id="3.30.70.270">
    <property type="match status" value="1"/>
</dbReference>
<dbReference type="EMBL" id="JAGIYQ010000001">
    <property type="protein sequence ID" value="MBP0723893.1"/>
    <property type="molecule type" value="Genomic_DNA"/>
</dbReference>
<dbReference type="GO" id="GO:0043709">
    <property type="term" value="P:cell adhesion involved in single-species biofilm formation"/>
    <property type="evidence" value="ECO:0007669"/>
    <property type="project" value="TreeGrafter"/>
</dbReference>
<sequence>MKKQNLKYIWFSWAITFPLLFIAAFQLMPFNQEIEIETACILLAFIFIVAIMPLTIENNTITFTMGLSLFMFLAYGLFAEIIATQIGLCFTYLRLNITKKTLYRIPLNSLVFIIVSTLSAVSFHLAGGEIGPTTQHQMIGNLVPIGVYVIVNFIANQAIIYFIGLFLLKNKPKLFSRDFFWDLNVSLIIFPVGLSLYYMIQKNGDYPIVYTGISYIILMIILNLLSESKMLNNYLQRTMHIGQAMSWKMEEDKVIDEFFEQLTRITSVSNGFLFFEKDGELKLKRFFVNSEEGFRHSTPKFTLFNDTVSEKVFKNKKEIIYHKRSNWFTTSHSNYVDAESVLSVPIIKNQEVVGVLTICSERKKAYKRYQMVLVELLATYLVTAVENARYYNETKKRSEIDSLTGLYNYQYLENDIKTEFLRLSNNEIESLSFILLDLDHFKKVNDNYGHQAGNEVLIEVGKRLKNVVKDKGMVARFGGEEFSILLLNKNENETFAIAEAIRSSLERLPFSVRNYMSNEQYMMNLRITASIGAAVAPLHADDPNDLIRCADRAMYSDAKNAGRNRVAIYKG</sequence>
<feature type="transmembrane region" description="Helical" evidence="1">
    <location>
        <begin position="180"/>
        <end position="200"/>
    </location>
</feature>
<keyword evidence="4" id="KW-1185">Reference proteome</keyword>
<name>A0A940NLZ6_9BACI</name>
<dbReference type="GO" id="GO:1902201">
    <property type="term" value="P:negative regulation of bacterial-type flagellum-dependent cell motility"/>
    <property type="evidence" value="ECO:0007669"/>
    <property type="project" value="TreeGrafter"/>
</dbReference>
<dbReference type="PANTHER" id="PTHR45138:SF9">
    <property type="entry name" value="DIGUANYLATE CYCLASE DGCM-RELATED"/>
    <property type="match status" value="1"/>
</dbReference>
<dbReference type="CDD" id="cd01949">
    <property type="entry name" value="GGDEF"/>
    <property type="match status" value="1"/>
</dbReference>
<proteinExistence type="predicted"/>
<feature type="transmembrane region" description="Helical" evidence="1">
    <location>
        <begin position="39"/>
        <end position="56"/>
    </location>
</feature>
<dbReference type="Proteomes" id="UP000682134">
    <property type="component" value="Unassembled WGS sequence"/>
</dbReference>
<dbReference type="Pfam" id="PF13185">
    <property type="entry name" value="GAF_2"/>
    <property type="match status" value="1"/>
</dbReference>
<organism evidence="3 4">
    <name type="scientific">Gottfriedia endophytica</name>
    <dbReference type="NCBI Taxonomy" id="2820819"/>
    <lineage>
        <taxon>Bacteria</taxon>
        <taxon>Bacillati</taxon>
        <taxon>Bacillota</taxon>
        <taxon>Bacilli</taxon>
        <taxon>Bacillales</taxon>
        <taxon>Bacillaceae</taxon>
        <taxon>Gottfriedia</taxon>
    </lineage>
</organism>
<feature type="transmembrane region" description="Helical" evidence="1">
    <location>
        <begin position="145"/>
        <end position="168"/>
    </location>
</feature>
<gene>
    <name evidence="3" type="ORF">J5Y03_01685</name>
</gene>
<evidence type="ECO:0000259" key="2">
    <source>
        <dbReference type="PROSITE" id="PS50887"/>
    </source>
</evidence>
<feature type="transmembrane region" description="Helical" evidence="1">
    <location>
        <begin position="68"/>
        <end position="93"/>
    </location>
</feature>
<dbReference type="InterPro" id="IPR043128">
    <property type="entry name" value="Rev_trsase/Diguanyl_cyclase"/>
</dbReference>
<feature type="transmembrane region" description="Helical" evidence="1">
    <location>
        <begin position="6"/>
        <end position="27"/>
    </location>
</feature>
<feature type="transmembrane region" description="Helical" evidence="1">
    <location>
        <begin position="206"/>
        <end position="225"/>
    </location>
</feature>
<dbReference type="PANTHER" id="PTHR45138">
    <property type="entry name" value="REGULATORY COMPONENTS OF SENSORY TRANSDUCTION SYSTEM"/>
    <property type="match status" value="1"/>
</dbReference>
<keyword evidence="1" id="KW-0472">Membrane</keyword>
<dbReference type="RefSeq" id="WP_209401764.1">
    <property type="nucleotide sequence ID" value="NZ_JAGIYQ010000001.1"/>
</dbReference>
<dbReference type="PROSITE" id="PS50887">
    <property type="entry name" value="GGDEF"/>
    <property type="match status" value="1"/>
</dbReference>
<feature type="transmembrane region" description="Helical" evidence="1">
    <location>
        <begin position="105"/>
        <end position="125"/>
    </location>
</feature>
<dbReference type="EC" id="2.7.7.65" evidence="3"/>
<evidence type="ECO:0000313" key="3">
    <source>
        <dbReference type="EMBL" id="MBP0723893.1"/>
    </source>
</evidence>
<keyword evidence="3" id="KW-0548">Nucleotidyltransferase</keyword>
<dbReference type="SUPFAM" id="SSF55781">
    <property type="entry name" value="GAF domain-like"/>
    <property type="match status" value="1"/>
</dbReference>
<dbReference type="AlphaFoldDB" id="A0A940NLZ6"/>
<reference evidence="3" key="1">
    <citation type="submission" date="2021-04" db="EMBL/GenBank/DDBJ databases">
        <title>Genome seq and assembly of Bacillus sp.</title>
        <authorList>
            <person name="Chhetri G."/>
        </authorList>
    </citation>
    <scope>NUCLEOTIDE SEQUENCE</scope>
    <source>
        <strain evidence="3">RG28</strain>
    </source>
</reference>